<dbReference type="AlphaFoldDB" id="A0A397EMX6"/>
<proteinExistence type="predicted"/>
<evidence type="ECO:0000313" key="2">
    <source>
        <dbReference type="EMBL" id="RHY82138.1"/>
    </source>
</evidence>
<name>A0A397EMX6_APHAT</name>
<evidence type="ECO:0000313" key="4">
    <source>
        <dbReference type="Proteomes" id="UP000266643"/>
    </source>
</evidence>
<dbReference type="EMBL" id="QUTE01022452">
    <property type="protein sequence ID" value="RHY82138.1"/>
    <property type="molecule type" value="Genomic_DNA"/>
</dbReference>
<dbReference type="Proteomes" id="UP000266196">
    <property type="component" value="Unassembled WGS sequence"/>
</dbReference>
<dbReference type="EMBL" id="QUTD01003997">
    <property type="protein sequence ID" value="RHY70301.1"/>
    <property type="molecule type" value="Genomic_DNA"/>
</dbReference>
<evidence type="ECO:0000313" key="1">
    <source>
        <dbReference type="EMBL" id="RHY70301.1"/>
    </source>
</evidence>
<reference evidence="3 4" key="1">
    <citation type="submission" date="2018-08" db="EMBL/GenBank/DDBJ databases">
        <title>Aphanomyces genome sequencing and annotation.</title>
        <authorList>
            <person name="Minardi D."/>
            <person name="Oidtmann B."/>
            <person name="Van Der Giezen M."/>
            <person name="Studholme D.J."/>
        </authorList>
    </citation>
    <scope>NUCLEOTIDE SEQUENCE [LARGE SCALE GENOMIC DNA]</scope>
    <source>
        <strain evidence="2 3">197901</strain>
        <strain evidence="1 4">D2</strain>
    </source>
</reference>
<comment type="caution">
    <text evidence="2">The sequence shown here is derived from an EMBL/GenBank/DDBJ whole genome shotgun (WGS) entry which is preliminary data.</text>
</comment>
<gene>
    <name evidence="1" type="ORF">DYB30_006971</name>
    <name evidence="2" type="ORF">DYB31_015602</name>
</gene>
<dbReference type="Proteomes" id="UP000266643">
    <property type="component" value="Unassembled WGS sequence"/>
</dbReference>
<organism evidence="2 3">
    <name type="scientific">Aphanomyces astaci</name>
    <name type="common">Crayfish plague agent</name>
    <dbReference type="NCBI Taxonomy" id="112090"/>
    <lineage>
        <taxon>Eukaryota</taxon>
        <taxon>Sar</taxon>
        <taxon>Stramenopiles</taxon>
        <taxon>Oomycota</taxon>
        <taxon>Saprolegniomycetes</taxon>
        <taxon>Saprolegniales</taxon>
        <taxon>Verrucalvaceae</taxon>
        <taxon>Aphanomyces</taxon>
    </lineage>
</organism>
<dbReference type="VEuPathDB" id="FungiDB:H257_15045"/>
<evidence type="ECO:0008006" key="5">
    <source>
        <dbReference type="Google" id="ProtNLM"/>
    </source>
</evidence>
<protein>
    <recommendedName>
        <fullName evidence="5">Cysteine/serine-rich nuclear protein N-terminal domain-containing protein</fullName>
    </recommendedName>
</protein>
<accession>A0A397EMX6</accession>
<evidence type="ECO:0000313" key="3">
    <source>
        <dbReference type="Proteomes" id="UP000266196"/>
    </source>
</evidence>
<sequence length="147" mass="16075">MLPMSTPSSTPATMGTGSLCVTQPPTKAVQFTTTTTYIFHTALGGSALPTETGPALGLARRHFDIHVADLPSSRYCRRGRVRKIGHHERIDLLKAAGFPVKDIAEFCSEAIDIRQSRAATRIEAKLKRKVEADMDGAALKRQRRVLC</sequence>